<keyword evidence="1 4" id="KW-0489">Methyltransferase</keyword>
<proteinExistence type="predicted"/>
<reference evidence="5" key="1">
    <citation type="submission" date="2017-09" db="EMBL/GenBank/DDBJ databases">
        <title>Depth-based differentiation of microbial function through sediment-hosted aquifers and enrichment of novel symbionts in the deep terrestrial subsurface.</title>
        <authorList>
            <person name="Probst A.J."/>
            <person name="Ladd B."/>
            <person name="Jarett J.K."/>
            <person name="Geller-Mcgrath D.E."/>
            <person name="Sieber C.M.K."/>
            <person name="Emerson J.B."/>
            <person name="Anantharaman K."/>
            <person name="Thomas B.C."/>
            <person name="Malmstrom R."/>
            <person name="Stieglmeier M."/>
            <person name="Klingl A."/>
            <person name="Woyke T."/>
            <person name="Ryan C.M."/>
            <person name="Banfield J.F."/>
        </authorList>
    </citation>
    <scope>NUCLEOTIDE SEQUENCE [LARGE SCALE GENOMIC DNA]</scope>
</reference>
<name>A0A2H0UQ52_9BACT</name>
<dbReference type="EMBL" id="PFBB01000019">
    <property type="protein sequence ID" value="PIR88520.1"/>
    <property type="molecule type" value="Genomic_DNA"/>
</dbReference>
<keyword evidence="2 4" id="KW-0808">Transferase</keyword>
<feature type="domain" description="tRNA/rRNA methyltransferase SpoU type" evidence="3">
    <location>
        <begin position="2"/>
        <end position="151"/>
    </location>
</feature>
<organism evidence="4 5">
    <name type="scientific">Candidatus Harrisonbacteria bacterium CG10_big_fil_rev_8_21_14_0_10_44_23</name>
    <dbReference type="NCBI Taxonomy" id="1974585"/>
    <lineage>
        <taxon>Bacteria</taxon>
        <taxon>Candidatus Harrisoniibacteriota</taxon>
    </lineage>
</organism>
<dbReference type="GO" id="GO:0032259">
    <property type="term" value="P:methylation"/>
    <property type="evidence" value="ECO:0007669"/>
    <property type="project" value="UniProtKB-KW"/>
</dbReference>
<dbReference type="AlphaFoldDB" id="A0A2H0UQ52"/>
<sequence length="158" mass="17521">MIAILHNIRSLHNVGSIFRTADGAGVEKLYLGGFTPGPYDRVGILRSQFGKTALGAEEFIDWELNEKTPELMEKLKNGGFKIVAVELDDRAVDYRDLDKEKFPPKKTAFIFGHEVDGVPKDVLDVADAIVKIPMHGRKESLNVSVAFGVIAFEFSKND</sequence>
<evidence type="ECO:0000256" key="1">
    <source>
        <dbReference type="ARBA" id="ARBA00022603"/>
    </source>
</evidence>
<dbReference type="Proteomes" id="UP000229615">
    <property type="component" value="Unassembled WGS sequence"/>
</dbReference>
<evidence type="ECO:0000313" key="4">
    <source>
        <dbReference type="EMBL" id="PIR88520.1"/>
    </source>
</evidence>
<evidence type="ECO:0000313" key="5">
    <source>
        <dbReference type="Proteomes" id="UP000229615"/>
    </source>
</evidence>
<dbReference type="GO" id="GO:0008173">
    <property type="term" value="F:RNA methyltransferase activity"/>
    <property type="evidence" value="ECO:0007669"/>
    <property type="project" value="InterPro"/>
</dbReference>
<dbReference type="Gene3D" id="3.40.1280.10">
    <property type="match status" value="1"/>
</dbReference>
<evidence type="ECO:0000256" key="2">
    <source>
        <dbReference type="ARBA" id="ARBA00022679"/>
    </source>
</evidence>
<dbReference type="Pfam" id="PF00588">
    <property type="entry name" value="SpoU_methylase"/>
    <property type="match status" value="1"/>
</dbReference>
<comment type="caution">
    <text evidence="4">The sequence shown here is derived from an EMBL/GenBank/DDBJ whole genome shotgun (WGS) entry which is preliminary data.</text>
</comment>
<evidence type="ECO:0000259" key="3">
    <source>
        <dbReference type="Pfam" id="PF00588"/>
    </source>
</evidence>
<dbReference type="SUPFAM" id="SSF75217">
    <property type="entry name" value="alpha/beta knot"/>
    <property type="match status" value="1"/>
</dbReference>
<gene>
    <name evidence="4" type="ORF">COU09_01835</name>
</gene>
<dbReference type="InterPro" id="IPR001537">
    <property type="entry name" value="SpoU_MeTrfase"/>
</dbReference>
<protein>
    <submittedName>
        <fullName evidence="4">RNA methyltransferase</fullName>
    </submittedName>
</protein>
<dbReference type="GO" id="GO:0003723">
    <property type="term" value="F:RNA binding"/>
    <property type="evidence" value="ECO:0007669"/>
    <property type="project" value="InterPro"/>
</dbReference>
<dbReference type="PANTHER" id="PTHR43191">
    <property type="entry name" value="RRNA METHYLTRANSFERASE 3"/>
    <property type="match status" value="1"/>
</dbReference>
<dbReference type="InterPro" id="IPR029026">
    <property type="entry name" value="tRNA_m1G_MTases_N"/>
</dbReference>
<accession>A0A2H0UQ52</accession>
<dbReference type="PANTHER" id="PTHR43191:SF2">
    <property type="entry name" value="RRNA METHYLTRANSFERASE 3, MITOCHONDRIAL"/>
    <property type="match status" value="1"/>
</dbReference>
<dbReference type="InterPro" id="IPR051259">
    <property type="entry name" value="rRNA_Methyltransferase"/>
</dbReference>
<dbReference type="GO" id="GO:0006396">
    <property type="term" value="P:RNA processing"/>
    <property type="evidence" value="ECO:0007669"/>
    <property type="project" value="InterPro"/>
</dbReference>
<dbReference type="InterPro" id="IPR029028">
    <property type="entry name" value="Alpha/beta_knot_MTases"/>
</dbReference>